<accession>A0A3T2H959</accession>
<dbReference type="AlphaFoldDB" id="A0A3T2H959"/>
<dbReference type="InterPro" id="IPR007404">
    <property type="entry name" value="YdjM-like"/>
</dbReference>
<evidence type="ECO:0000313" key="2">
    <source>
        <dbReference type="Proteomes" id="UP000427828"/>
    </source>
</evidence>
<dbReference type="PANTHER" id="PTHR35531">
    <property type="entry name" value="INNER MEMBRANE PROTEIN YBCI-RELATED"/>
    <property type="match status" value="1"/>
</dbReference>
<reference evidence="1 2" key="1">
    <citation type="submission" date="2018-06" db="EMBL/GenBank/DDBJ databases">
        <authorList>
            <consortium name="GenomeTrakr: Next Generation Sequencing Network for Food Pathogen Tracability"/>
        </authorList>
    </citation>
    <scope>NUCLEOTIDE SEQUENCE [LARGE SCALE GENOMIC DNA]</scope>
    <source>
        <strain evidence="1 2">FLAG-51482A</strain>
    </source>
</reference>
<dbReference type="Pfam" id="PF04307">
    <property type="entry name" value="YdjM"/>
    <property type="match status" value="1"/>
</dbReference>
<dbReference type="EMBL" id="AALAQH010000002">
    <property type="protein sequence ID" value="ECX6924090.1"/>
    <property type="molecule type" value="Genomic_DNA"/>
</dbReference>
<name>A0A3T2H959_LISMN</name>
<gene>
    <name evidence="1" type="ORF">BCZ19_05370</name>
</gene>
<evidence type="ECO:0000313" key="1">
    <source>
        <dbReference type="EMBL" id="ECX6924090.1"/>
    </source>
</evidence>
<dbReference type="RefSeq" id="WP_003735245.1">
    <property type="nucleotide sequence ID" value="NZ_CP025221.1"/>
</dbReference>
<keyword evidence="1" id="KW-0378">Hydrolase</keyword>
<organism evidence="1 2">
    <name type="scientific">Listeria monocytogenes</name>
    <dbReference type="NCBI Taxonomy" id="1639"/>
    <lineage>
        <taxon>Bacteria</taxon>
        <taxon>Bacillati</taxon>
        <taxon>Bacillota</taxon>
        <taxon>Bacilli</taxon>
        <taxon>Bacillales</taxon>
        <taxon>Listeriaceae</taxon>
        <taxon>Listeria</taxon>
    </lineage>
</organism>
<proteinExistence type="predicted"/>
<comment type="caution">
    <text evidence="1">The sequence shown here is derived from an EMBL/GenBank/DDBJ whole genome shotgun (WGS) entry which is preliminary data.</text>
</comment>
<sequence>MRYKTHLITTFVLATPSAYMTNNLDLLGVCGLAIGALLPDIDEPNSFIGRRIPIIPNIVKIIFGHRGMTHTLLATMLFVYLAIEFPNEFTKMLALGYFLHIVEDTFSVNGVQWFAPITAKKIAFKWYITGKTSETIIMGIMLIYLCLEYYIILL</sequence>
<protein>
    <submittedName>
        <fullName evidence="1">Metal-dependent hydrolase</fullName>
    </submittedName>
</protein>
<dbReference type="Proteomes" id="UP000427828">
    <property type="component" value="Unassembled WGS sequence"/>
</dbReference>
<dbReference type="GO" id="GO:0016787">
    <property type="term" value="F:hydrolase activity"/>
    <property type="evidence" value="ECO:0007669"/>
    <property type="project" value="UniProtKB-KW"/>
</dbReference>
<dbReference type="PANTHER" id="PTHR35531:SF1">
    <property type="entry name" value="INNER MEMBRANE PROTEIN YBCI-RELATED"/>
    <property type="match status" value="1"/>
</dbReference>